<dbReference type="AlphaFoldDB" id="A0A6G5AIB1"/>
<feature type="transmembrane region" description="Helical" evidence="1">
    <location>
        <begin position="64"/>
        <end position="82"/>
    </location>
</feature>
<keyword evidence="1" id="KW-0812">Transmembrane</keyword>
<keyword evidence="1" id="KW-1133">Transmembrane helix</keyword>
<accession>A0A6G5AIB1</accession>
<keyword evidence="1" id="KW-0472">Membrane</keyword>
<feature type="transmembrane region" description="Helical" evidence="1">
    <location>
        <begin position="31"/>
        <end position="52"/>
    </location>
</feature>
<evidence type="ECO:0000313" key="2">
    <source>
        <dbReference type="EMBL" id="NIE49930.1"/>
    </source>
</evidence>
<reference evidence="2" key="1">
    <citation type="submission" date="2020-03" db="EMBL/GenBank/DDBJ databases">
        <title>A transcriptome and proteome of the tick Rhipicephalus microplus shaped by the genetic composition of its hosts and developmental stage.</title>
        <authorList>
            <person name="Garcia G.R."/>
            <person name="Ribeiro J.M.C."/>
            <person name="Maruyama S.R."/>
            <person name="Gardinasse L.G."/>
            <person name="Nelson K."/>
            <person name="Ferreira B.R."/>
            <person name="Andrade T.G."/>
            <person name="Santos I.K.F.M."/>
        </authorList>
    </citation>
    <scope>NUCLEOTIDE SEQUENCE</scope>
    <source>
        <strain evidence="2">NSGR</strain>
        <tissue evidence="2">Salivary glands</tissue>
    </source>
</reference>
<organism evidence="2">
    <name type="scientific">Rhipicephalus microplus</name>
    <name type="common">Cattle tick</name>
    <name type="synonym">Boophilus microplus</name>
    <dbReference type="NCBI Taxonomy" id="6941"/>
    <lineage>
        <taxon>Eukaryota</taxon>
        <taxon>Metazoa</taxon>
        <taxon>Ecdysozoa</taxon>
        <taxon>Arthropoda</taxon>
        <taxon>Chelicerata</taxon>
        <taxon>Arachnida</taxon>
        <taxon>Acari</taxon>
        <taxon>Parasitiformes</taxon>
        <taxon>Ixodida</taxon>
        <taxon>Ixodoidea</taxon>
        <taxon>Ixodidae</taxon>
        <taxon>Rhipicephalinae</taxon>
        <taxon>Rhipicephalus</taxon>
        <taxon>Boophilus</taxon>
    </lineage>
</organism>
<evidence type="ECO:0000256" key="1">
    <source>
        <dbReference type="SAM" id="Phobius"/>
    </source>
</evidence>
<protein>
    <submittedName>
        <fullName evidence="2">Uncharacterized protein</fullName>
    </submittedName>
</protein>
<sequence length="107" mass="12623">MYDRTCTAKMLPQLGMFQSLVLEQERSTTKFFFFNLSFFFFIFRCGTTSWIVRYCLTDFMEQETRCVPIAVCLILLLLSVLPSCSVDFFFSFCFVLVFSKLFVSLSW</sequence>
<name>A0A6G5AIB1_RHIMP</name>
<dbReference type="EMBL" id="GIKN01007657">
    <property type="protein sequence ID" value="NIE49930.1"/>
    <property type="molecule type" value="Transcribed_RNA"/>
</dbReference>
<proteinExistence type="predicted"/>